<feature type="domain" description="Small-subunit processome Utp12" evidence="5">
    <location>
        <begin position="489"/>
        <end position="591"/>
    </location>
</feature>
<dbReference type="SUPFAM" id="SSF50998">
    <property type="entry name" value="Quinoprotein alcohol dehydrogenase-like"/>
    <property type="match status" value="1"/>
</dbReference>
<dbReference type="PANTHER" id="PTHR44267:SF1">
    <property type="entry name" value="WD REPEAT-CONTAINING PROTEIN 43"/>
    <property type="match status" value="1"/>
</dbReference>
<protein>
    <submittedName>
        <fullName evidence="6">Small subunit (SSU) processome component</fullName>
    </submittedName>
</protein>
<evidence type="ECO:0000313" key="6">
    <source>
        <dbReference type="EMBL" id="KAJ1960324.1"/>
    </source>
</evidence>
<evidence type="ECO:0000259" key="5">
    <source>
        <dbReference type="Pfam" id="PF04003"/>
    </source>
</evidence>
<dbReference type="Gene3D" id="2.130.10.10">
    <property type="entry name" value="YVTN repeat-like/Quinoprotein amine dehydrogenase"/>
    <property type="match status" value="1"/>
</dbReference>
<comment type="subcellular location">
    <subcellularLocation>
        <location evidence="1">Nucleus</location>
        <location evidence="1">Nucleolus</location>
    </subcellularLocation>
</comment>
<name>A0A9W8ALX8_9FUNG</name>
<reference evidence="6" key="1">
    <citation type="submission" date="2022-07" db="EMBL/GenBank/DDBJ databases">
        <title>Phylogenomic reconstructions and comparative analyses of Kickxellomycotina fungi.</title>
        <authorList>
            <person name="Reynolds N.K."/>
            <person name="Stajich J.E."/>
            <person name="Barry K."/>
            <person name="Grigoriev I.V."/>
            <person name="Crous P."/>
            <person name="Smith M.E."/>
        </authorList>
    </citation>
    <scope>NUCLEOTIDE SEQUENCE</scope>
    <source>
        <strain evidence="6">RSA 1196</strain>
    </source>
</reference>
<dbReference type="InterPro" id="IPR007148">
    <property type="entry name" value="SSU_processome_Utp12"/>
</dbReference>
<dbReference type="AlphaFoldDB" id="A0A9W8ALX8"/>
<evidence type="ECO:0000256" key="2">
    <source>
        <dbReference type="ARBA" id="ARBA00023242"/>
    </source>
</evidence>
<dbReference type="EMBL" id="JANBPY010001371">
    <property type="protein sequence ID" value="KAJ1960324.1"/>
    <property type="molecule type" value="Genomic_DNA"/>
</dbReference>
<dbReference type="GO" id="GO:0000462">
    <property type="term" value="P:maturation of SSU-rRNA from tricistronic rRNA transcript (SSU-rRNA, 5.8S rRNA, LSU-rRNA)"/>
    <property type="evidence" value="ECO:0007669"/>
    <property type="project" value="TreeGrafter"/>
</dbReference>
<feature type="compositionally biased region" description="Acidic residues" evidence="4">
    <location>
        <begin position="732"/>
        <end position="741"/>
    </location>
</feature>
<evidence type="ECO:0000256" key="4">
    <source>
        <dbReference type="SAM" id="MobiDB-lite"/>
    </source>
</evidence>
<dbReference type="InterPro" id="IPR011047">
    <property type="entry name" value="Quinoprotein_ADH-like_sf"/>
</dbReference>
<comment type="similarity">
    <text evidence="3">Belongs to the UTP5 family.</text>
</comment>
<dbReference type="GO" id="GO:0005730">
    <property type="term" value="C:nucleolus"/>
    <property type="evidence" value="ECO:0007669"/>
    <property type="project" value="UniProtKB-SubCell"/>
</dbReference>
<feature type="compositionally biased region" description="Acidic residues" evidence="4">
    <location>
        <begin position="679"/>
        <end position="705"/>
    </location>
</feature>
<keyword evidence="2" id="KW-0539">Nucleus</keyword>
<dbReference type="Pfam" id="PF04003">
    <property type="entry name" value="Utp12"/>
    <property type="match status" value="1"/>
</dbReference>
<sequence length="752" mass="82327">TNRQQKLAWEDPTQQIPTKRNQKTGVTGQFTSINPTGKIQGVVTQCGKVDQFKAVDTTTGKTLAGFTSPMSRSIISLSWGKLAPKDASVGADGIDVVAFSQKNGDVVLYSLQHQRAALTLRGNTKTPVTSFAIHGDGKLGYSISRGSSLMKWDLLTGKLLIEEERFFKFSKVLLSPDNRVLAVSGTKTYLLDANTLELMGRLSSDYSEVSSLEFSSDSRFLVTVVAGGRFIHVWDCKKITRVKKRPLVLSTTHAIESVRISPQGHILAVQQRGLVSLWYYATKPRNKPSQMVTNGETEIVGSTVQRVISRQPDATMWLTLADESEEDTVVPVIEAAFVPGSDPSQPAVLLSYGSHMQMQFSRADIYNPQNRSFLTEIKVKCTLDDGLRFTLQQSLLKKPQASPQEHAQFVSVSSLLPAGEDSPSKDVMDDKDKPIEERLRGMAASDDEDTAPKGSTTTKSKVVTSLSDPDDDGLGGLTNTLIQALRTHDQSLLNQVFNQKSQTVIKRTVANLPTSFIVPLLNALAHQLTDDSAGFSTMLYWLDKVLSLHTSYLIAIPELVLQIQGLYAAFESRMASRDMIMALCGRLDLVHSQVTKQRRALKKPKASAANARGGNMAGANSTFDLAIMAQSKLAIKQDVKVTQEHDLPPYVPGDEPEFSLHEDSFMGLDGEQDSPYTSVDEESDLNEDLSDESGDDSSEEDSDDDVPSRMNGNTYESDSDHDSDNESVALPESDDTGDFSESDAAMESMDEN</sequence>
<accession>A0A9W8ALX8</accession>
<dbReference type="OrthoDB" id="30195at2759"/>
<dbReference type="Pfam" id="PF00400">
    <property type="entry name" value="WD40"/>
    <property type="match status" value="1"/>
</dbReference>
<dbReference type="SMART" id="SM00320">
    <property type="entry name" value="WD40"/>
    <property type="match status" value="3"/>
</dbReference>
<dbReference type="InterPro" id="IPR052414">
    <property type="entry name" value="U3_snoRNA-assoc_WDR"/>
</dbReference>
<evidence type="ECO:0000313" key="7">
    <source>
        <dbReference type="Proteomes" id="UP001150925"/>
    </source>
</evidence>
<dbReference type="InterPro" id="IPR015943">
    <property type="entry name" value="WD40/YVTN_repeat-like_dom_sf"/>
</dbReference>
<feature type="compositionally biased region" description="Low complexity" evidence="4">
    <location>
        <begin position="455"/>
        <end position="467"/>
    </location>
</feature>
<evidence type="ECO:0000256" key="3">
    <source>
        <dbReference type="ARBA" id="ARBA00038335"/>
    </source>
</evidence>
<feature type="non-terminal residue" evidence="6">
    <location>
        <position position="1"/>
    </location>
</feature>
<gene>
    <name evidence="6" type="primary">UTP5</name>
    <name evidence="6" type="ORF">IWQ62_004274</name>
</gene>
<dbReference type="InterPro" id="IPR001680">
    <property type="entry name" value="WD40_rpt"/>
</dbReference>
<dbReference type="PANTHER" id="PTHR44267">
    <property type="entry name" value="WD REPEAT-CONTAINING PROTEIN 43"/>
    <property type="match status" value="1"/>
</dbReference>
<dbReference type="Proteomes" id="UP001150925">
    <property type="component" value="Unassembled WGS sequence"/>
</dbReference>
<feature type="region of interest" description="Disordered" evidence="4">
    <location>
        <begin position="645"/>
        <end position="752"/>
    </location>
</feature>
<organism evidence="6 7">
    <name type="scientific">Dispira parvispora</name>
    <dbReference type="NCBI Taxonomy" id="1520584"/>
    <lineage>
        <taxon>Eukaryota</taxon>
        <taxon>Fungi</taxon>
        <taxon>Fungi incertae sedis</taxon>
        <taxon>Zoopagomycota</taxon>
        <taxon>Kickxellomycotina</taxon>
        <taxon>Dimargaritomycetes</taxon>
        <taxon>Dimargaritales</taxon>
        <taxon>Dimargaritaceae</taxon>
        <taxon>Dispira</taxon>
    </lineage>
</organism>
<keyword evidence="7" id="KW-1185">Reference proteome</keyword>
<feature type="region of interest" description="Disordered" evidence="4">
    <location>
        <begin position="440"/>
        <end position="467"/>
    </location>
</feature>
<evidence type="ECO:0000256" key="1">
    <source>
        <dbReference type="ARBA" id="ARBA00004604"/>
    </source>
</evidence>
<comment type="caution">
    <text evidence="6">The sequence shown here is derived from an EMBL/GenBank/DDBJ whole genome shotgun (WGS) entry which is preliminary data.</text>
</comment>
<proteinExistence type="inferred from homology"/>